<organism evidence="1 2">
    <name type="scientific">Arthrobacter phage Kitkat</name>
    <dbReference type="NCBI Taxonomy" id="1796996"/>
    <lineage>
        <taxon>Viruses</taxon>
        <taxon>Duplodnaviria</taxon>
        <taxon>Heunggongvirae</taxon>
        <taxon>Uroviricota</taxon>
        <taxon>Caudoviricetes</taxon>
        <taxon>Kelleziovirus</taxon>
        <taxon>Kelleziovirus kitkat</taxon>
    </lineage>
</organism>
<dbReference type="EMBL" id="KU647627">
    <property type="protein sequence ID" value="AMM44270.1"/>
    <property type="molecule type" value="Genomic_DNA"/>
</dbReference>
<evidence type="ECO:0000313" key="2">
    <source>
        <dbReference type="Proteomes" id="UP000203585"/>
    </source>
</evidence>
<dbReference type="Proteomes" id="UP000203585">
    <property type="component" value="Segment"/>
</dbReference>
<dbReference type="GO" id="GO:0006310">
    <property type="term" value="P:DNA recombination"/>
    <property type="evidence" value="ECO:0007669"/>
    <property type="project" value="InterPro"/>
</dbReference>
<dbReference type="Gene3D" id="3.30.1330.70">
    <property type="entry name" value="Holliday junction resolvase RusA"/>
    <property type="match status" value="1"/>
</dbReference>
<gene>
    <name evidence="1" type="primary">5</name>
    <name evidence="1" type="ORF">KITKAT_5</name>
</gene>
<name>A0A140G6I5_9CAUD</name>
<protein>
    <recommendedName>
        <fullName evidence="3">RusA-like resolvase</fullName>
    </recommendedName>
</protein>
<dbReference type="GO" id="GO:0006281">
    <property type="term" value="P:DNA repair"/>
    <property type="evidence" value="ECO:0007669"/>
    <property type="project" value="InterPro"/>
</dbReference>
<sequence>MKAYSIVGENRVEATPVQGILPIESQDEGDYRMYRITLPFLPPSKNVYDGWDKLWKSSAKNKWKRHIDKHVKALGIPKADRIGLAAILVFPTNARRDWQNYSQCLWNWVPDALQESGVIDGDHAGKIDFPPNLGVKFAVDKRAAPKEKRQRTIIVITMKVAKDA</sequence>
<proteinExistence type="predicted"/>
<dbReference type="GeneID" id="29123031"/>
<dbReference type="GO" id="GO:0000287">
    <property type="term" value="F:magnesium ion binding"/>
    <property type="evidence" value="ECO:0007669"/>
    <property type="project" value="InterPro"/>
</dbReference>
<keyword evidence="2" id="KW-1185">Reference proteome</keyword>
<dbReference type="InterPro" id="IPR036614">
    <property type="entry name" value="RusA-like_sf"/>
</dbReference>
<reference evidence="1 2" key="1">
    <citation type="submission" date="2016-02" db="EMBL/GenBank/DDBJ databases">
        <authorList>
            <person name="Blasi C.J."/>
            <person name="DeRuff K.C."/>
            <person name="Kobokovich A."/>
            <person name="Pizzorno M.C."/>
            <person name="Stowe E.L."/>
            <person name="Bowman C.A."/>
            <person name="Russell D.A."/>
            <person name="Pope W.H."/>
            <person name="Jacobs-Sera D."/>
            <person name="Hendrix R.W."/>
            <person name="Hatfull G.F."/>
        </authorList>
    </citation>
    <scope>NUCLEOTIDE SEQUENCE [LARGE SCALE GENOMIC DNA]</scope>
</reference>
<evidence type="ECO:0000313" key="1">
    <source>
        <dbReference type="EMBL" id="AMM44270.1"/>
    </source>
</evidence>
<dbReference type="SUPFAM" id="SSF103084">
    <property type="entry name" value="Holliday junction resolvase RusA"/>
    <property type="match status" value="1"/>
</dbReference>
<evidence type="ECO:0008006" key="3">
    <source>
        <dbReference type="Google" id="ProtNLM"/>
    </source>
</evidence>
<accession>A0A140G6I5</accession>
<dbReference type="KEGG" id="vg:29123031"/>
<dbReference type="RefSeq" id="YP_009303288.1">
    <property type="nucleotide sequence ID" value="NC_031254.1"/>
</dbReference>